<dbReference type="InterPro" id="IPR038718">
    <property type="entry name" value="SNF2-like_sf"/>
</dbReference>
<dbReference type="InterPro" id="IPR001650">
    <property type="entry name" value="Helicase_C-like"/>
</dbReference>
<dbReference type="STRING" id="29524.SAMN02745171_00504"/>
<dbReference type="PANTHER" id="PTHR10799">
    <property type="entry name" value="SNF2/RAD54 HELICASE FAMILY"/>
    <property type="match status" value="1"/>
</dbReference>
<dbReference type="CDD" id="cd18011">
    <property type="entry name" value="DEXDc_RapA"/>
    <property type="match status" value="1"/>
</dbReference>
<evidence type="ECO:0000256" key="5">
    <source>
        <dbReference type="SAM" id="Coils"/>
    </source>
</evidence>
<dbReference type="Gene3D" id="3.40.50.300">
    <property type="entry name" value="P-loop containing nucleotide triphosphate hydrolases"/>
    <property type="match status" value="1"/>
</dbReference>
<dbReference type="Pfam" id="PF00271">
    <property type="entry name" value="Helicase_C"/>
    <property type="match status" value="1"/>
</dbReference>
<accession>A0A1T4LRU3</accession>
<dbReference type="Proteomes" id="UP000190121">
    <property type="component" value="Unassembled WGS sequence"/>
</dbReference>
<evidence type="ECO:0000259" key="7">
    <source>
        <dbReference type="PROSITE" id="PS51194"/>
    </source>
</evidence>
<keyword evidence="5" id="KW-0175">Coiled coil</keyword>
<dbReference type="OrthoDB" id="9814088at2"/>
<dbReference type="GO" id="GO:0004386">
    <property type="term" value="F:helicase activity"/>
    <property type="evidence" value="ECO:0007669"/>
    <property type="project" value="UniProtKB-KW"/>
</dbReference>
<dbReference type="EMBL" id="FUXE01000004">
    <property type="protein sequence ID" value="SJZ57423.1"/>
    <property type="molecule type" value="Genomic_DNA"/>
</dbReference>
<dbReference type="Gene3D" id="3.40.50.10810">
    <property type="entry name" value="Tandem AAA-ATPase domain"/>
    <property type="match status" value="1"/>
</dbReference>
<dbReference type="GO" id="GO:0016787">
    <property type="term" value="F:hydrolase activity"/>
    <property type="evidence" value="ECO:0007669"/>
    <property type="project" value="UniProtKB-KW"/>
</dbReference>
<dbReference type="SUPFAM" id="SSF52540">
    <property type="entry name" value="P-loop containing nucleoside triphosphate hydrolases"/>
    <property type="match status" value="2"/>
</dbReference>
<dbReference type="SMART" id="SM00487">
    <property type="entry name" value="DEXDc"/>
    <property type="match status" value="1"/>
</dbReference>
<dbReference type="PROSITE" id="PS51194">
    <property type="entry name" value="HELICASE_CTER"/>
    <property type="match status" value="1"/>
</dbReference>
<dbReference type="Pfam" id="PF00176">
    <property type="entry name" value="SNF2-rel_dom"/>
    <property type="match status" value="1"/>
</dbReference>
<dbReference type="InterPro" id="IPR027417">
    <property type="entry name" value="P-loop_NTPase"/>
</dbReference>
<name>A0A1T4LRU3_9PORP</name>
<evidence type="ECO:0000313" key="8">
    <source>
        <dbReference type="EMBL" id="SJZ57423.1"/>
    </source>
</evidence>
<proteinExistence type="predicted"/>
<evidence type="ECO:0000313" key="9">
    <source>
        <dbReference type="Proteomes" id="UP000190121"/>
    </source>
</evidence>
<reference evidence="9" key="1">
    <citation type="submission" date="2017-02" db="EMBL/GenBank/DDBJ databases">
        <authorList>
            <person name="Varghese N."/>
            <person name="Submissions S."/>
        </authorList>
    </citation>
    <scope>NUCLEOTIDE SEQUENCE [LARGE SCALE GENOMIC DNA]</scope>
    <source>
        <strain evidence="9">ATCC 51356</strain>
    </source>
</reference>
<dbReference type="GO" id="GO:0005524">
    <property type="term" value="F:ATP binding"/>
    <property type="evidence" value="ECO:0007669"/>
    <property type="project" value="UniProtKB-KW"/>
</dbReference>
<evidence type="ECO:0000256" key="1">
    <source>
        <dbReference type="ARBA" id="ARBA00022741"/>
    </source>
</evidence>
<dbReference type="InterPro" id="IPR014001">
    <property type="entry name" value="Helicase_ATP-bd"/>
</dbReference>
<keyword evidence="9" id="KW-1185">Reference proteome</keyword>
<keyword evidence="4" id="KW-0067">ATP-binding</keyword>
<dbReference type="SMART" id="SM00490">
    <property type="entry name" value="HELICc"/>
    <property type="match status" value="1"/>
</dbReference>
<dbReference type="RefSeq" id="WP_078736465.1">
    <property type="nucleotide sequence ID" value="NZ_FUXE01000004.1"/>
</dbReference>
<protein>
    <submittedName>
        <fullName evidence="8">Helicase conserved C-terminal domain-containing protein</fullName>
    </submittedName>
</protein>
<evidence type="ECO:0000256" key="4">
    <source>
        <dbReference type="ARBA" id="ARBA00022840"/>
    </source>
</evidence>
<dbReference type="AlphaFoldDB" id="A0A1T4LRU3"/>
<keyword evidence="2" id="KW-0378">Hydrolase</keyword>
<dbReference type="CDD" id="cd18793">
    <property type="entry name" value="SF2_C_SNF"/>
    <property type="match status" value="1"/>
</dbReference>
<evidence type="ECO:0000256" key="3">
    <source>
        <dbReference type="ARBA" id="ARBA00022806"/>
    </source>
</evidence>
<evidence type="ECO:0000259" key="6">
    <source>
        <dbReference type="PROSITE" id="PS51192"/>
    </source>
</evidence>
<keyword evidence="1" id="KW-0547">Nucleotide-binding</keyword>
<dbReference type="InterPro" id="IPR000330">
    <property type="entry name" value="SNF2_N"/>
</dbReference>
<feature type="domain" description="Helicase ATP-binding" evidence="6">
    <location>
        <begin position="52"/>
        <end position="219"/>
    </location>
</feature>
<dbReference type="InterPro" id="IPR049730">
    <property type="entry name" value="SNF2/RAD54-like_C"/>
</dbReference>
<dbReference type="PROSITE" id="PS51192">
    <property type="entry name" value="HELICASE_ATP_BIND_1"/>
    <property type="match status" value="1"/>
</dbReference>
<feature type="domain" description="Helicase C-terminal" evidence="7">
    <location>
        <begin position="404"/>
        <end position="590"/>
    </location>
</feature>
<feature type="coiled-coil region" evidence="5">
    <location>
        <begin position="842"/>
        <end position="895"/>
    </location>
</feature>
<dbReference type="InterPro" id="IPR057342">
    <property type="entry name" value="DEXDc_RapA"/>
</dbReference>
<evidence type="ECO:0000256" key="2">
    <source>
        <dbReference type="ARBA" id="ARBA00022801"/>
    </source>
</evidence>
<keyword evidence="3 8" id="KW-0347">Helicase</keyword>
<organism evidence="8 9">
    <name type="scientific">Porphyromonas circumdentaria</name>
    <dbReference type="NCBI Taxonomy" id="29524"/>
    <lineage>
        <taxon>Bacteria</taxon>
        <taxon>Pseudomonadati</taxon>
        <taxon>Bacteroidota</taxon>
        <taxon>Bacteroidia</taxon>
        <taxon>Bacteroidales</taxon>
        <taxon>Porphyromonadaceae</taxon>
        <taxon>Porphyromonas</taxon>
    </lineage>
</organism>
<gene>
    <name evidence="8" type="ORF">SAMN02745171_00504</name>
</gene>
<sequence>MKEPKISWPQAKYIATDLVRRRASSDLDSFTQTLQDARVDLNPHQVESALFAFRSPLSGGAILADEVGLGKTIEAGIILSQKWAERKRRLLIIAPANLRKQWVEELEEKFYLPAFILDKKVMEQYWANKEGVNPFETNRIVVCSYDFARRQESYLQLAKLDLVVLDEAHRLRNVYRPDNQTGRILRKALANKKKILLTATPLQNSLLELYGLTSFIDEYAFGDLKSFKSRYNGNLSEMDFSQLKNRLAPLCHRTLRRQVLEYIKYTSRIPMLHEFVPSAEETELYNLVTKFLQRERLVSIRSSQRALTTLVLRKLLASSSYAIGGTLQTILQRIDAQVVAEENLPEFADYESWETMMDEIPEAEENWVKQDRNLSPEELELLGEEREWLQRCLELTERISSNSKAEQLLIALESGFKKLSSLGANRKALIFTESRRTQEFLYRLLSERGYEGEVMTFSGTNNDARSTTILRSWREANKDTGLVTGVKEADMRAALVDEFRNRATIMIATEAAAEGINLQFCSLVVNYDLPWNPQRIEQRIGRCHRYGQRHDVVVINFLNKSNAADRRVYELLDEKFRLFDGVFGASDEVLGSISSGTDFEQRIAYIYQTCRSEEEIQAAFDQLKAELSPEIDERMQQTRTVLLENFDDEVRARLRDSEDSSRRLLRRYEERLWMLTQYILRKKASFSSSDYSFVLQEPIDGISDTGPYYMLEASAENKKSESEQQGKGLYRANHPLAQYTIKEAKNIEVTTKDTLVLDYSHSGKRISPLADLVGQRGYLSVDLLSIETAETIDHWAVAMITEGGEVISSDLIEHIWSIPSSVELTDSTIPTVCIDRLEQIKVAQIEETTQQARQEALQLFDEQEEKLDRWAEDMKLGLEREITDLNQTIRLMKMEARKADSIEARLAAQREIKASEALLKRKRADFFTEHDRIEAQKDLLIDQLEQLLSLRYEKQNLFTLRWKMI</sequence>